<organism evidence="8 9">
    <name type="scientific">Arctia plantaginis</name>
    <name type="common">Wood tiger moth</name>
    <name type="synonym">Phalaena plantaginis</name>
    <dbReference type="NCBI Taxonomy" id="874455"/>
    <lineage>
        <taxon>Eukaryota</taxon>
        <taxon>Metazoa</taxon>
        <taxon>Ecdysozoa</taxon>
        <taxon>Arthropoda</taxon>
        <taxon>Hexapoda</taxon>
        <taxon>Insecta</taxon>
        <taxon>Pterygota</taxon>
        <taxon>Neoptera</taxon>
        <taxon>Endopterygota</taxon>
        <taxon>Lepidoptera</taxon>
        <taxon>Glossata</taxon>
        <taxon>Ditrysia</taxon>
        <taxon>Noctuoidea</taxon>
        <taxon>Erebidae</taxon>
        <taxon>Arctiinae</taxon>
        <taxon>Arctia</taxon>
    </lineage>
</organism>
<feature type="compositionally biased region" description="Polar residues" evidence="6">
    <location>
        <begin position="20"/>
        <end position="36"/>
    </location>
</feature>
<dbReference type="PANTHER" id="PTHR23511">
    <property type="entry name" value="SYNAPTIC VESICLE GLYCOPROTEIN 2"/>
    <property type="match status" value="1"/>
</dbReference>
<keyword evidence="5 7" id="KW-0472">Membrane</keyword>
<dbReference type="EMBL" id="CADEBC010000135">
    <property type="protein sequence ID" value="CAB3223188.1"/>
    <property type="molecule type" value="Genomic_DNA"/>
</dbReference>
<dbReference type="PANTHER" id="PTHR23511:SF35">
    <property type="entry name" value="MAJOR FACILITATOR SUPERFAMILY (MFS) PROFILE DOMAIN-CONTAINING PROTEIN"/>
    <property type="match status" value="1"/>
</dbReference>
<dbReference type="AlphaFoldDB" id="A0A8S0YUX9"/>
<evidence type="ECO:0000313" key="8">
    <source>
        <dbReference type="EMBL" id="CAB3223188.1"/>
    </source>
</evidence>
<feature type="region of interest" description="Disordered" evidence="6">
    <location>
        <begin position="1"/>
        <end position="40"/>
    </location>
</feature>
<evidence type="ECO:0000256" key="3">
    <source>
        <dbReference type="ARBA" id="ARBA00022692"/>
    </source>
</evidence>
<keyword evidence="4 7" id="KW-1133">Transmembrane helix</keyword>
<feature type="transmembrane region" description="Helical" evidence="7">
    <location>
        <begin position="266"/>
        <end position="285"/>
    </location>
</feature>
<feature type="transmembrane region" description="Helical" evidence="7">
    <location>
        <begin position="238"/>
        <end position="259"/>
    </location>
</feature>
<proteinExistence type="predicted"/>
<accession>A0A8S0YUX9</accession>
<feature type="transmembrane region" description="Helical" evidence="7">
    <location>
        <begin position="324"/>
        <end position="347"/>
    </location>
</feature>
<sequence>MSRNPENPETPHESEKASQPKPSGNEESTQPQSPVKTSPLGDYSLEELEEGLSIIGLGRYNLKYAMFIALLLVSSMIEVVGNSVVLPAAQCDLGISDGMQASGPESPKFLLSRGKPEEALKVLRTMYAHNHNKAPEDFPIKSLHAPPLTEPVNMVECLKRQTTPLLEEQYLKYILLNGFLLFGVFVILNGVYVWILEALNRVLSYDDNDQTACQIIMESVENDDQDNTCDDMIDTTSIMMNSIAQVVCAIIGIGISFTIKCIGKSYVLFYCFFIIGTCCLIVNFISDSTLFLILTSLFPLITLAIGPINLYCMEIYPVHMRGMAVLLCMMLGRMGSIIGSTMTGIMINRACHAMFYLCAILLYVCASLSLFLPGAQMMQNIKNLSKRQ</sequence>
<evidence type="ECO:0000256" key="6">
    <source>
        <dbReference type="SAM" id="MobiDB-lite"/>
    </source>
</evidence>
<gene>
    <name evidence="8" type="ORF">APLA_LOCUS1489</name>
</gene>
<feature type="transmembrane region" description="Helical" evidence="7">
    <location>
        <begin position="64"/>
        <end position="89"/>
    </location>
</feature>
<name>A0A8S0YUX9_ARCPL</name>
<keyword evidence="3 7" id="KW-0812">Transmembrane</keyword>
<evidence type="ECO:0000256" key="5">
    <source>
        <dbReference type="ARBA" id="ARBA00023136"/>
    </source>
</evidence>
<dbReference type="Gene3D" id="1.20.1250.20">
    <property type="entry name" value="MFS general substrate transporter like domains"/>
    <property type="match status" value="1"/>
</dbReference>
<evidence type="ECO:0000256" key="1">
    <source>
        <dbReference type="ARBA" id="ARBA00004141"/>
    </source>
</evidence>
<dbReference type="OrthoDB" id="433512at2759"/>
<comment type="subcellular location">
    <subcellularLocation>
        <location evidence="1">Membrane</location>
        <topology evidence="1">Multi-pass membrane protein</topology>
    </subcellularLocation>
</comment>
<evidence type="ECO:0000256" key="2">
    <source>
        <dbReference type="ARBA" id="ARBA00022448"/>
    </source>
</evidence>
<dbReference type="SUPFAM" id="SSF103473">
    <property type="entry name" value="MFS general substrate transporter"/>
    <property type="match status" value="1"/>
</dbReference>
<feature type="transmembrane region" description="Helical" evidence="7">
    <location>
        <begin position="174"/>
        <end position="195"/>
    </location>
</feature>
<evidence type="ECO:0000313" key="9">
    <source>
        <dbReference type="Proteomes" id="UP000494106"/>
    </source>
</evidence>
<feature type="transmembrane region" description="Helical" evidence="7">
    <location>
        <begin position="353"/>
        <end position="372"/>
    </location>
</feature>
<feature type="transmembrane region" description="Helical" evidence="7">
    <location>
        <begin position="291"/>
        <end position="312"/>
    </location>
</feature>
<dbReference type="InterPro" id="IPR036259">
    <property type="entry name" value="MFS_trans_sf"/>
</dbReference>
<dbReference type="Proteomes" id="UP000494106">
    <property type="component" value="Unassembled WGS sequence"/>
</dbReference>
<comment type="caution">
    <text evidence="8">The sequence shown here is derived from an EMBL/GenBank/DDBJ whole genome shotgun (WGS) entry which is preliminary data.</text>
</comment>
<dbReference type="GO" id="GO:0016020">
    <property type="term" value="C:membrane"/>
    <property type="evidence" value="ECO:0007669"/>
    <property type="project" value="UniProtKB-SubCell"/>
</dbReference>
<keyword evidence="2" id="KW-0813">Transport</keyword>
<protein>
    <recommendedName>
        <fullName evidence="10">Major facilitator superfamily (MFS) profile domain-containing protein</fullName>
    </recommendedName>
</protein>
<reference evidence="8 9" key="1">
    <citation type="submission" date="2020-04" db="EMBL/GenBank/DDBJ databases">
        <authorList>
            <person name="Wallbank WR R."/>
            <person name="Pardo Diaz C."/>
            <person name="Kozak K."/>
            <person name="Martin S."/>
            <person name="Jiggins C."/>
            <person name="Moest M."/>
            <person name="Warren A I."/>
            <person name="Byers J.R.P. K."/>
            <person name="Montejo-Kovacevich G."/>
            <person name="Yen C E."/>
        </authorList>
    </citation>
    <scope>NUCLEOTIDE SEQUENCE [LARGE SCALE GENOMIC DNA]</scope>
</reference>
<keyword evidence="9" id="KW-1185">Reference proteome</keyword>
<evidence type="ECO:0008006" key="10">
    <source>
        <dbReference type="Google" id="ProtNLM"/>
    </source>
</evidence>
<evidence type="ECO:0000256" key="4">
    <source>
        <dbReference type="ARBA" id="ARBA00022989"/>
    </source>
</evidence>
<feature type="compositionally biased region" description="Basic and acidic residues" evidence="6">
    <location>
        <begin position="9"/>
        <end position="18"/>
    </location>
</feature>
<evidence type="ECO:0000256" key="7">
    <source>
        <dbReference type="SAM" id="Phobius"/>
    </source>
</evidence>